<dbReference type="Proteomes" id="UP000434957">
    <property type="component" value="Unassembled WGS sequence"/>
</dbReference>
<dbReference type="EMBL" id="QXFU01000149">
    <property type="protein sequence ID" value="KAE9042358.1"/>
    <property type="molecule type" value="Genomic_DNA"/>
</dbReference>
<dbReference type="Pfam" id="PF00583">
    <property type="entry name" value="Acetyltransf_1"/>
    <property type="match status" value="1"/>
</dbReference>
<dbReference type="EMBL" id="QXFV01000157">
    <property type="protein sequence ID" value="KAE9047873.1"/>
    <property type="molecule type" value="Genomic_DNA"/>
</dbReference>
<evidence type="ECO:0000313" key="7">
    <source>
        <dbReference type="Proteomes" id="UP000429607"/>
    </source>
</evidence>
<comment type="caution">
    <text evidence="5">The sequence shown here is derived from an EMBL/GenBank/DDBJ whole genome shotgun (WGS) entry which is preliminary data.</text>
</comment>
<evidence type="ECO:0000256" key="1">
    <source>
        <dbReference type="ARBA" id="ARBA00022679"/>
    </source>
</evidence>
<organism evidence="5 7">
    <name type="scientific">Phytophthora rubi</name>
    <dbReference type="NCBI Taxonomy" id="129364"/>
    <lineage>
        <taxon>Eukaryota</taxon>
        <taxon>Sar</taxon>
        <taxon>Stramenopiles</taxon>
        <taxon>Oomycota</taxon>
        <taxon>Peronosporomycetes</taxon>
        <taxon>Peronosporales</taxon>
        <taxon>Peronosporaceae</taxon>
        <taxon>Phytophthora</taxon>
    </lineage>
</organism>
<dbReference type="InterPro" id="IPR016181">
    <property type="entry name" value="Acyl_CoA_acyltransferase"/>
</dbReference>
<evidence type="ECO:0000313" key="9">
    <source>
        <dbReference type="Proteomes" id="UP000435112"/>
    </source>
</evidence>
<dbReference type="InterPro" id="IPR000182">
    <property type="entry name" value="GNAT_dom"/>
</dbReference>
<evidence type="ECO:0000313" key="8">
    <source>
        <dbReference type="Proteomes" id="UP000434957"/>
    </source>
</evidence>
<keyword evidence="1" id="KW-0808">Transferase</keyword>
<evidence type="ECO:0000313" key="4">
    <source>
        <dbReference type="EMBL" id="KAE9042358.1"/>
    </source>
</evidence>
<dbReference type="Proteomes" id="UP000429607">
    <property type="component" value="Unassembled WGS sequence"/>
</dbReference>
<dbReference type="GO" id="GO:0031415">
    <property type="term" value="C:NatA complex"/>
    <property type="evidence" value="ECO:0007669"/>
    <property type="project" value="TreeGrafter"/>
</dbReference>
<evidence type="ECO:0000313" key="5">
    <source>
        <dbReference type="EMBL" id="KAE9047873.1"/>
    </source>
</evidence>
<dbReference type="AlphaFoldDB" id="A0A6A3P4F4"/>
<dbReference type="GO" id="GO:0008080">
    <property type="term" value="F:N-acetyltransferase activity"/>
    <property type="evidence" value="ECO:0007669"/>
    <property type="project" value="TreeGrafter"/>
</dbReference>
<dbReference type="Gene3D" id="3.40.630.30">
    <property type="match status" value="1"/>
</dbReference>
<dbReference type="Proteomes" id="UP000435112">
    <property type="component" value="Unassembled WGS sequence"/>
</dbReference>
<proteinExistence type="predicted"/>
<dbReference type="GO" id="GO:0007064">
    <property type="term" value="P:mitotic sister chromatid cohesion"/>
    <property type="evidence" value="ECO:0007669"/>
    <property type="project" value="TreeGrafter"/>
</dbReference>
<protein>
    <recommendedName>
        <fullName evidence="3">N-acetyltransferase domain-containing protein</fullName>
    </recommendedName>
</protein>
<gene>
    <name evidence="5" type="ORF">PR001_g4026</name>
    <name evidence="4" type="ORF">PR002_g3965</name>
    <name evidence="6" type="ORF">PR003_g1659</name>
</gene>
<name>A0A6A3P4F4_9STRA</name>
<sequence length="267" mass="30058">MSSLRRTLQVVGVRVDAAKAGKVVKRLRGHLLDLPRLRNVVPDPARAGMKLVLLKAEVEDAEALQPLRERLAEFLRAESFSFVSHAVQIECSQDAAAVDRSDRADSAEVKTLAVGDVSFRPVDSDNVQQLHKMNEQLFPVKYGDAFYEYVTDAPEGYCKLAYADDGTAIGSVCCEVEKVGKRRYRLCILTIGVLEEYRRSKLGSLLLESVIAQARKDGLAYVYLHVQSSNTAAQRFYLAHDFEITKFLRDYYSQLTPPHCFVLRRQL</sequence>
<evidence type="ECO:0000313" key="6">
    <source>
        <dbReference type="EMBL" id="KAE9357710.1"/>
    </source>
</evidence>
<accession>A0A6A3P4F4</accession>
<evidence type="ECO:0000256" key="2">
    <source>
        <dbReference type="ARBA" id="ARBA00023315"/>
    </source>
</evidence>
<reference evidence="7 9" key="1">
    <citation type="submission" date="2018-09" db="EMBL/GenBank/DDBJ databases">
        <title>Genomic investigation of the strawberry pathogen Phytophthora fragariae indicates pathogenicity is determined by transcriptional variation in three key races.</title>
        <authorList>
            <person name="Adams T.M."/>
            <person name="Armitage A.D."/>
            <person name="Sobczyk M.K."/>
            <person name="Bates H.J."/>
            <person name="Dunwell J.M."/>
            <person name="Nellist C.F."/>
            <person name="Harrison R.J."/>
        </authorList>
    </citation>
    <scope>NUCLEOTIDE SEQUENCE [LARGE SCALE GENOMIC DNA]</scope>
    <source>
        <strain evidence="5 7">SCRP249</strain>
        <strain evidence="4 9">SCRP324</strain>
        <strain evidence="6 8">SCRP333</strain>
    </source>
</reference>
<feature type="domain" description="N-acetyltransferase" evidence="3">
    <location>
        <begin position="117"/>
        <end position="267"/>
    </location>
</feature>
<dbReference type="PROSITE" id="PS51186">
    <property type="entry name" value="GNAT"/>
    <property type="match status" value="1"/>
</dbReference>
<dbReference type="EMBL" id="QXFT01000047">
    <property type="protein sequence ID" value="KAE9357710.1"/>
    <property type="molecule type" value="Genomic_DNA"/>
</dbReference>
<dbReference type="CDD" id="cd04301">
    <property type="entry name" value="NAT_SF"/>
    <property type="match status" value="1"/>
</dbReference>
<dbReference type="InterPro" id="IPR051556">
    <property type="entry name" value="N-term/lysine_N-AcTrnsfr"/>
</dbReference>
<dbReference type="OrthoDB" id="47374at2759"/>
<keyword evidence="8" id="KW-1185">Reference proteome</keyword>
<dbReference type="PANTHER" id="PTHR42919:SF8">
    <property type="entry name" value="N-ALPHA-ACETYLTRANSFERASE 50"/>
    <property type="match status" value="1"/>
</dbReference>
<evidence type="ECO:0000259" key="3">
    <source>
        <dbReference type="PROSITE" id="PS51186"/>
    </source>
</evidence>
<dbReference type="PANTHER" id="PTHR42919">
    <property type="entry name" value="N-ALPHA-ACETYLTRANSFERASE"/>
    <property type="match status" value="1"/>
</dbReference>
<dbReference type="SUPFAM" id="SSF55729">
    <property type="entry name" value="Acyl-CoA N-acyltransferases (Nat)"/>
    <property type="match status" value="1"/>
</dbReference>
<keyword evidence="2" id="KW-0012">Acyltransferase</keyword>